<dbReference type="GO" id="GO:0032298">
    <property type="term" value="P:positive regulation of DNA-templated DNA replication initiation"/>
    <property type="evidence" value="ECO:0007669"/>
    <property type="project" value="TreeGrafter"/>
</dbReference>
<dbReference type="Gene3D" id="3.40.50.10110">
    <property type="entry name" value="DNA polymerase III subunit chi"/>
    <property type="match status" value="1"/>
</dbReference>
<reference evidence="1 2" key="1">
    <citation type="submission" date="2017-07" db="EMBL/GenBank/DDBJ databases">
        <title>Complete genome sequence of Oryzomicrobium terrae TPP412.</title>
        <authorList>
            <person name="Chiu L.-W."/>
            <person name="Lo K.-J."/>
            <person name="Tsai Y.-M."/>
            <person name="Lin S.-S."/>
            <person name="Kuo C.-H."/>
            <person name="Liu C.-T."/>
        </authorList>
    </citation>
    <scope>NUCLEOTIDE SEQUENCE [LARGE SCALE GENOMIC DNA]</scope>
    <source>
        <strain evidence="1 2">TPP412</strain>
    </source>
</reference>
<dbReference type="PANTHER" id="PTHR38767:SF1">
    <property type="entry name" value="DNA POLYMERASE III SUBUNIT CHI"/>
    <property type="match status" value="1"/>
</dbReference>
<dbReference type="GO" id="GO:0003677">
    <property type="term" value="F:DNA binding"/>
    <property type="evidence" value="ECO:0007669"/>
    <property type="project" value="InterPro"/>
</dbReference>
<dbReference type="PANTHER" id="PTHR38767">
    <property type="entry name" value="DNA POLYMERASE III SUBUNIT CHI"/>
    <property type="match status" value="1"/>
</dbReference>
<dbReference type="AlphaFoldDB" id="A0A5C1E7H0"/>
<accession>A0A5C1E7H0</accession>
<name>A0A5C1E7H0_9RHOO</name>
<dbReference type="GO" id="GO:0006260">
    <property type="term" value="P:DNA replication"/>
    <property type="evidence" value="ECO:0007669"/>
    <property type="project" value="InterPro"/>
</dbReference>
<keyword evidence="2" id="KW-1185">Reference proteome</keyword>
<organism evidence="1 2">
    <name type="scientific">Oryzomicrobium terrae</name>
    <dbReference type="NCBI Taxonomy" id="1735038"/>
    <lineage>
        <taxon>Bacteria</taxon>
        <taxon>Pseudomonadati</taxon>
        <taxon>Pseudomonadota</taxon>
        <taxon>Betaproteobacteria</taxon>
        <taxon>Rhodocyclales</taxon>
        <taxon>Rhodocyclaceae</taxon>
        <taxon>Oryzomicrobium</taxon>
    </lineage>
</organism>
<dbReference type="KEGG" id="otr:OTERR_07610"/>
<dbReference type="Pfam" id="PF04364">
    <property type="entry name" value="DNA_pol3_chi"/>
    <property type="match status" value="1"/>
</dbReference>
<proteinExistence type="predicted"/>
<dbReference type="Proteomes" id="UP000323671">
    <property type="component" value="Chromosome"/>
</dbReference>
<dbReference type="RefSeq" id="WP_223115997.1">
    <property type="nucleotide sequence ID" value="NZ_CP022579.1"/>
</dbReference>
<evidence type="ECO:0000313" key="2">
    <source>
        <dbReference type="Proteomes" id="UP000323671"/>
    </source>
</evidence>
<gene>
    <name evidence="1" type="primary">holC</name>
    <name evidence="1" type="ORF">OTERR_07610</name>
</gene>
<dbReference type="EMBL" id="CP022579">
    <property type="protein sequence ID" value="QEL64237.1"/>
    <property type="molecule type" value="Genomic_DNA"/>
</dbReference>
<dbReference type="SUPFAM" id="SSF102400">
    <property type="entry name" value="DNA polymerase III chi subunit"/>
    <property type="match status" value="1"/>
</dbReference>
<dbReference type="InterPro" id="IPR007459">
    <property type="entry name" value="DNA_pol3_chi"/>
</dbReference>
<sequence>MAMPRVDFYHNAPDRLAVAVKLAHKSFANRLALVVIAPEERQAQAFDRQLWSLPPLAFTPHCRAESPLASETPIIIARHLGELPAHLRASLLLNLGQAVPEGYERFERILEIIGQDADERLPGRERVGHYKQAGCTVNFHDLGQQRAN</sequence>
<evidence type="ECO:0000313" key="1">
    <source>
        <dbReference type="EMBL" id="QEL64237.1"/>
    </source>
</evidence>
<protein>
    <submittedName>
        <fullName evidence="1">DNA polymerase III, chi subunit</fullName>
    </submittedName>
</protein>
<dbReference type="InterPro" id="IPR036768">
    <property type="entry name" value="PolIII_chi_sf"/>
</dbReference>
<dbReference type="GO" id="GO:0003887">
    <property type="term" value="F:DNA-directed DNA polymerase activity"/>
    <property type="evidence" value="ECO:0007669"/>
    <property type="project" value="InterPro"/>
</dbReference>